<dbReference type="EMBL" id="CP053452">
    <property type="protein sequence ID" value="QJW98573.1"/>
    <property type="molecule type" value="Genomic_DNA"/>
</dbReference>
<proteinExistence type="predicted"/>
<keyword evidence="1" id="KW-0812">Transmembrane</keyword>
<dbReference type="Proteomes" id="UP000503447">
    <property type="component" value="Chromosome"/>
</dbReference>
<evidence type="ECO:0000256" key="1">
    <source>
        <dbReference type="SAM" id="Phobius"/>
    </source>
</evidence>
<keyword evidence="1" id="KW-1133">Transmembrane helix</keyword>
<sequence>MSPAPLLIVTAVVEVGAGAGFLLAPGAVFDLLLGEGHPAPDATFVGRVAGAALLALGVAGGLGRNDNSSPAQRGLLTGLLVYNGAVGALLVYAALGLNKAGVALWPAVALHAVLAAGCAAGLRSEPLSPVRESRS</sequence>
<dbReference type="AlphaFoldDB" id="A0A6M5YZC0"/>
<evidence type="ECO:0000313" key="3">
    <source>
        <dbReference type="Proteomes" id="UP000503447"/>
    </source>
</evidence>
<feature type="transmembrane region" description="Helical" evidence="1">
    <location>
        <begin position="7"/>
        <end position="24"/>
    </location>
</feature>
<evidence type="ECO:0000313" key="2">
    <source>
        <dbReference type="EMBL" id="QJW98573.1"/>
    </source>
</evidence>
<organism evidence="2 3">
    <name type="scientific">Frigoriglobus tundricola</name>
    <dbReference type="NCBI Taxonomy" id="2774151"/>
    <lineage>
        <taxon>Bacteria</taxon>
        <taxon>Pseudomonadati</taxon>
        <taxon>Planctomycetota</taxon>
        <taxon>Planctomycetia</taxon>
        <taxon>Gemmatales</taxon>
        <taxon>Gemmataceae</taxon>
        <taxon>Frigoriglobus</taxon>
    </lineage>
</organism>
<feature type="transmembrane region" description="Helical" evidence="1">
    <location>
        <begin position="103"/>
        <end position="122"/>
    </location>
</feature>
<reference evidence="3" key="1">
    <citation type="submission" date="2020-05" db="EMBL/GenBank/DDBJ databases">
        <title>Frigoriglobus tundricola gen. nov., sp. nov., a psychrotolerant cellulolytic planctomycete of the family Gemmataceae with two divergent copies of 16S rRNA gene.</title>
        <authorList>
            <person name="Kulichevskaya I.S."/>
            <person name="Ivanova A.A."/>
            <person name="Naumoff D.G."/>
            <person name="Beletsky A.V."/>
            <person name="Rijpstra W.I.C."/>
            <person name="Sinninghe Damste J.S."/>
            <person name="Mardanov A.V."/>
            <person name="Ravin N.V."/>
            <person name="Dedysh S.N."/>
        </authorList>
    </citation>
    <scope>NUCLEOTIDE SEQUENCE [LARGE SCALE GENOMIC DNA]</scope>
    <source>
        <strain evidence="3">PL17</strain>
    </source>
</reference>
<name>A0A6M5YZC0_9BACT</name>
<gene>
    <name evidence="2" type="ORF">FTUN_6168</name>
</gene>
<dbReference type="KEGG" id="ftj:FTUN_6168"/>
<feature type="transmembrane region" description="Helical" evidence="1">
    <location>
        <begin position="44"/>
        <end position="63"/>
    </location>
</feature>
<accession>A0A6M5YZC0</accession>
<keyword evidence="1" id="KW-0472">Membrane</keyword>
<protein>
    <submittedName>
        <fullName evidence="2">Uncharacterized protein</fullName>
    </submittedName>
</protein>
<dbReference type="RefSeq" id="WP_227254487.1">
    <property type="nucleotide sequence ID" value="NZ_CP053452.2"/>
</dbReference>
<keyword evidence="3" id="KW-1185">Reference proteome</keyword>
<feature type="transmembrane region" description="Helical" evidence="1">
    <location>
        <begin position="75"/>
        <end position="97"/>
    </location>
</feature>